<name>A0AAW0NS24_9GOBI</name>
<accession>A0AAW0NS24</accession>
<evidence type="ECO:0000313" key="1">
    <source>
        <dbReference type="EMBL" id="KAK7898886.1"/>
    </source>
</evidence>
<reference evidence="2" key="1">
    <citation type="submission" date="2024-04" db="EMBL/GenBank/DDBJ databases">
        <title>Salinicola lusitanus LLJ914,a marine bacterium isolated from the Okinawa Trough.</title>
        <authorList>
            <person name="Li J."/>
        </authorList>
    </citation>
    <scope>NUCLEOTIDE SEQUENCE [LARGE SCALE GENOMIC DNA]</scope>
</reference>
<keyword evidence="2" id="KW-1185">Reference proteome</keyword>
<organism evidence="1 2">
    <name type="scientific">Mugilogobius chulae</name>
    <name type="common">yellowstripe goby</name>
    <dbReference type="NCBI Taxonomy" id="88201"/>
    <lineage>
        <taxon>Eukaryota</taxon>
        <taxon>Metazoa</taxon>
        <taxon>Chordata</taxon>
        <taxon>Craniata</taxon>
        <taxon>Vertebrata</taxon>
        <taxon>Euteleostomi</taxon>
        <taxon>Actinopterygii</taxon>
        <taxon>Neopterygii</taxon>
        <taxon>Teleostei</taxon>
        <taxon>Neoteleostei</taxon>
        <taxon>Acanthomorphata</taxon>
        <taxon>Gobiaria</taxon>
        <taxon>Gobiiformes</taxon>
        <taxon>Gobioidei</taxon>
        <taxon>Gobiidae</taxon>
        <taxon>Gobionellinae</taxon>
        <taxon>Mugilogobius</taxon>
    </lineage>
</organism>
<evidence type="ECO:0000313" key="2">
    <source>
        <dbReference type="Proteomes" id="UP001460270"/>
    </source>
</evidence>
<dbReference type="EMBL" id="JBBPFD010000014">
    <property type="protein sequence ID" value="KAK7898886.1"/>
    <property type="molecule type" value="Genomic_DNA"/>
</dbReference>
<comment type="caution">
    <text evidence="1">The sequence shown here is derived from an EMBL/GenBank/DDBJ whole genome shotgun (WGS) entry which is preliminary data.</text>
</comment>
<dbReference type="Proteomes" id="UP001460270">
    <property type="component" value="Unassembled WGS sequence"/>
</dbReference>
<protein>
    <submittedName>
        <fullName evidence="1">Uncharacterized protein</fullName>
    </submittedName>
</protein>
<gene>
    <name evidence="1" type="ORF">WMY93_019739</name>
</gene>
<dbReference type="AlphaFoldDB" id="A0AAW0NS24"/>
<sequence>MPTLATVLRGALITLQLRAGPKIHAFAAVEKNELTSSMLLTPQNSPSCIKVLLYYPPLLVQFDFTAYVLEKPNIQTPQDEIVWLKLLLSREQYLRQLEQDERDMYLSMFLQTASKASEAQSREEILLTELKKLNMLSAKEREESFEALNISHEKIHRLQQRTKQM</sequence>
<proteinExistence type="predicted"/>